<evidence type="ECO:0000313" key="3">
    <source>
        <dbReference type="Proteomes" id="UP000005876"/>
    </source>
</evidence>
<dbReference type="Proteomes" id="UP000005876">
    <property type="component" value="Chromosome"/>
</dbReference>
<dbReference type="AlphaFoldDB" id="G7VS84"/>
<proteinExistence type="predicted"/>
<name>G7VS84_PAETH</name>
<accession>G7VS84</accession>
<evidence type="ECO:0000256" key="1">
    <source>
        <dbReference type="SAM" id="MobiDB-lite"/>
    </source>
</evidence>
<dbReference type="KEGG" id="pta:HPL003_23680"/>
<dbReference type="EMBL" id="CP003107">
    <property type="protein sequence ID" value="AET61454.1"/>
    <property type="molecule type" value="Genomic_DNA"/>
</dbReference>
<organism evidence="2 3">
    <name type="scientific">Paenibacillus terrae (strain HPL-003)</name>
    <dbReference type="NCBI Taxonomy" id="985665"/>
    <lineage>
        <taxon>Bacteria</taxon>
        <taxon>Bacillati</taxon>
        <taxon>Bacillota</taxon>
        <taxon>Bacilli</taxon>
        <taxon>Bacillales</taxon>
        <taxon>Paenibacillaceae</taxon>
        <taxon>Paenibacillus</taxon>
    </lineage>
</organism>
<gene>
    <name evidence="2" type="ordered locus">HPL003_23680</name>
</gene>
<reference key="2">
    <citation type="submission" date="2011-11" db="EMBL/GenBank/DDBJ databases">
        <authorList>
            <person name="Shin S.H."/>
            <person name="Kim S."/>
            <person name="Kim J.Y."/>
        </authorList>
    </citation>
    <scope>NUCLEOTIDE SEQUENCE</scope>
    <source>
        <strain>HPL-003</strain>
    </source>
</reference>
<feature type="region of interest" description="Disordered" evidence="1">
    <location>
        <begin position="1"/>
        <end position="35"/>
    </location>
</feature>
<dbReference type="HOGENOM" id="CLU_3366250_0_0_9"/>
<evidence type="ECO:0000313" key="2">
    <source>
        <dbReference type="EMBL" id="AET61454.1"/>
    </source>
</evidence>
<reference evidence="3" key="1">
    <citation type="submission" date="2011-11" db="EMBL/GenBank/DDBJ databases">
        <title>Complete sequence of Paenibacillus terrae HPL-003.</title>
        <authorList>
            <person name="Shin S.H."/>
            <person name="Kim S."/>
            <person name="Kim J.Y."/>
        </authorList>
    </citation>
    <scope>NUCLEOTIDE SEQUENCE [LARGE SCALE GENOMIC DNA]</scope>
    <source>
        <strain evidence="3">HPL-003</strain>
    </source>
</reference>
<feature type="compositionally biased region" description="Basic and acidic residues" evidence="1">
    <location>
        <begin position="1"/>
        <end position="23"/>
    </location>
</feature>
<sequence>MSVNRYCDEQRGLVRDPDAERSAEGGPGAIPGPTV</sequence>
<reference evidence="2 3" key="3">
    <citation type="journal article" date="2012" name="J. Bacteriol.">
        <title>Genome Sequence of Paenibacillus terrae HPL-003, a Xylanase-Producing Bacterium Isolated from Soil Found in Forest Residue.</title>
        <authorList>
            <person name="Shin S.H."/>
            <person name="Kim S."/>
            <person name="Kim J.Y."/>
            <person name="Song H.Y."/>
            <person name="Cho S.J."/>
            <person name="Kim D.R."/>
            <person name="Lee K.I."/>
            <person name="Lim H.K."/>
            <person name="Park N.J."/>
            <person name="Hwang I.T."/>
            <person name="Yang K.S."/>
        </authorList>
    </citation>
    <scope>NUCLEOTIDE SEQUENCE [LARGE SCALE GENOMIC DNA]</scope>
    <source>
        <strain evidence="2 3">HPL-003</strain>
    </source>
</reference>
<protein>
    <submittedName>
        <fullName evidence="2">Uncharacterized protein</fullName>
    </submittedName>
</protein>